<feature type="signal peptide" evidence="1">
    <location>
        <begin position="1"/>
        <end position="19"/>
    </location>
</feature>
<sequence length="289" mass="29377">MKKSTKIVFLFLLVLTFLAGCSGSPPSSSTGGAAASPSATSATPRASATVTAATPVSTAQTAFRVTSVQMAVSPASIAGQSCGTELTVTYTATFHVVPDQGTHTVQFAYTTNNGRSQQFASLQFLPGQATKTFSFSWHGALPLDHTAPGLGGVLVTSPNQLISTPVKPAGLCTPAPFHVTSVTMSVNPGTIAGLHCGTNLKVTYTATFHIAPGSLGGIIKFGYTVDNGRSGGDNTQTLVVGPGATTQTYSFTWSGVLPADHTFPEPGGVLVSSPNVVRSPLVGPSGQCS</sequence>
<evidence type="ECO:0000256" key="1">
    <source>
        <dbReference type="SAM" id="SignalP"/>
    </source>
</evidence>
<dbReference type="Proteomes" id="UP000248706">
    <property type="component" value="Unassembled WGS sequence"/>
</dbReference>
<dbReference type="EMBL" id="MCIF01000002">
    <property type="protein sequence ID" value="RAQ94256.1"/>
    <property type="molecule type" value="Genomic_DNA"/>
</dbReference>
<accession>A0A328V9D2</accession>
<evidence type="ECO:0000313" key="2">
    <source>
        <dbReference type="EMBL" id="RAQ94256.1"/>
    </source>
</evidence>
<evidence type="ECO:0000313" key="3">
    <source>
        <dbReference type="Proteomes" id="UP000248706"/>
    </source>
</evidence>
<name>A0A328V9D2_9CHLR</name>
<feature type="chain" id="PRO_5016423419" evidence="1">
    <location>
        <begin position="20"/>
        <end position="289"/>
    </location>
</feature>
<gene>
    <name evidence="2" type="ORF">A4R35_01850</name>
</gene>
<dbReference type="PROSITE" id="PS51257">
    <property type="entry name" value="PROKAR_LIPOPROTEIN"/>
    <property type="match status" value="1"/>
</dbReference>
<keyword evidence="3" id="KW-1185">Reference proteome</keyword>
<dbReference type="AlphaFoldDB" id="A0A328V9D2"/>
<reference evidence="2 3" key="1">
    <citation type="submission" date="2016-08" db="EMBL/GenBank/DDBJ databases">
        <title>Analysis of Carbohydrate Active Enzymes in Thermogemmatispora T81 Reveals Carbohydrate Degradation Ability.</title>
        <authorList>
            <person name="Tomazini A."/>
            <person name="Lal S."/>
            <person name="Stott M."/>
            <person name="Henrissat B."/>
            <person name="Polikarpov I."/>
            <person name="Sparling R."/>
            <person name="Levin D.B."/>
        </authorList>
    </citation>
    <scope>NUCLEOTIDE SEQUENCE [LARGE SCALE GENOMIC DNA]</scope>
    <source>
        <strain evidence="2 3">T81</strain>
    </source>
</reference>
<organism evidence="2 3">
    <name type="scientific">Thermogemmatispora tikiterensis</name>
    <dbReference type="NCBI Taxonomy" id="1825093"/>
    <lineage>
        <taxon>Bacteria</taxon>
        <taxon>Bacillati</taxon>
        <taxon>Chloroflexota</taxon>
        <taxon>Ktedonobacteria</taxon>
        <taxon>Thermogemmatisporales</taxon>
        <taxon>Thermogemmatisporaceae</taxon>
        <taxon>Thermogemmatispora</taxon>
    </lineage>
</organism>
<proteinExistence type="predicted"/>
<comment type="caution">
    <text evidence="2">The sequence shown here is derived from an EMBL/GenBank/DDBJ whole genome shotgun (WGS) entry which is preliminary data.</text>
</comment>
<keyword evidence="1" id="KW-0732">Signal</keyword>
<protein>
    <submittedName>
        <fullName evidence="2">Uncharacterized protein</fullName>
    </submittedName>
</protein>